<evidence type="ECO:0000256" key="68">
    <source>
        <dbReference type="ARBA" id="ARBA00049533"/>
    </source>
</evidence>
<comment type="catalytic activity">
    <reaction evidence="41">
        <text>3-oxodecanoyl-[ACP] + NADPH + H(+) = (3R)-hydroxydecanoyl-[ACP] + NADP(+)</text>
        <dbReference type="Rhea" id="RHEA:41856"/>
        <dbReference type="Rhea" id="RHEA-COMP:9637"/>
        <dbReference type="Rhea" id="RHEA-COMP:9638"/>
        <dbReference type="ChEBI" id="CHEBI:15378"/>
        <dbReference type="ChEBI" id="CHEBI:57783"/>
        <dbReference type="ChEBI" id="CHEBI:58349"/>
        <dbReference type="ChEBI" id="CHEBI:78464"/>
        <dbReference type="ChEBI" id="CHEBI:78466"/>
    </reaction>
    <physiologicalReaction direction="left-to-right" evidence="41">
        <dbReference type="Rhea" id="RHEA:41857"/>
    </physiologicalReaction>
</comment>
<dbReference type="FunFam" id="3.40.366.10:FF:000005">
    <property type="entry name" value="Fatty acid synthase"/>
    <property type="match status" value="1"/>
</dbReference>
<feature type="compositionally biased region" description="Pro residues" evidence="70">
    <location>
        <begin position="1117"/>
        <end position="1130"/>
    </location>
</feature>
<evidence type="ECO:0000256" key="27">
    <source>
        <dbReference type="ARBA" id="ARBA00023332"/>
    </source>
</evidence>
<evidence type="ECO:0000256" key="39">
    <source>
        <dbReference type="ARBA" id="ARBA00047394"/>
    </source>
</evidence>
<comment type="function">
    <text evidence="36">Fatty acid synthetase is a multifunctional enzyme that catalyzes the de novo biosynthesis of long-chain saturated fatty acids starting from acetyl-CoA and malonyl-CoA in the presence of NADPH. This multifunctional protein contains 7 catalytic activities and a site for the binding of the prosthetic group 4'-phosphopantetheine of the acyl carrier protein ([ACP]) domain.</text>
</comment>
<dbReference type="SMART" id="SM00823">
    <property type="entry name" value="PKS_PP"/>
    <property type="match status" value="1"/>
</dbReference>
<dbReference type="EC" id="2.3.1.39" evidence="9"/>
<dbReference type="Gene3D" id="3.90.180.10">
    <property type="entry name" value="Medium-chain alcohol dehydrogenases, catalytic domain"/>
    <property type="match status" value="1"/>
</dbReference>
<evidence type="ECO:0000256" key="43">
    <source>
        <dbReference type="ARBA" id="ARBA00047500"/>
    </source>
</evidence>
<dbReference type="InterPro" id="IPR049391">
    <property type="entry name" value="FAS_pseudo-KR"/>
</dbReference>
<keyword evidence="21" id="KW-0560">Oxidoreductase</keyword>
<dbReference type="InterPro" id="IPR013217">
    <property type="entry name" value="Methyltransf_12"/>
</dbReference>
<comment type="catalytic activity">
    <reaction evidence="40">
        <text>a (3R)-hydroxyacyl-[ACP] + NADP(+) = a 3-oxoacyl-[ACP] + NADPH + H(+)</text>
        <dbReference type="Rhea" id="RHEA:17397"/>
        <dbReference type="Rhea" id="RHEA-COMP:9916"/>
        <dbReference type="Rhea" id="RHEA-COMP:9945"/>
        <dbReference type="ChEBI" id="CHEBI:15378"/>
        <dbReference type="ChEBI" id="CHEBI:57783"/>
        <dbReference type="ChEBI" id="CHEBI:58349"/>
        <dbReference type="ChEBI" id="CHEBI:78776"/>
        <dbReference type="ChEBI" id="CHEBI:78827"/>
        <dbReference type="EC" id="1.1.1.100"/>
    </reaction>
    <physiologicalReaction direction="right-to-left" evidence="40">
        <dbReference type="Rhea" id="RHEA:17399"/>
    </physiologicalReaction>
</comment>
<keyword evidence="16" id="KW-0378">Hydrolase</keyword>
<dbReference type="InterPro" id="IPR016039">
    <property type="entry name" value="Thiolase-like"/>
</dbReference>
<evidence type="ECO:0000256" key="41">
    <source>
        <dbReference type="ARBA" id="ARBA00047440"/>
    </source>
</evidence>
<evidence type="ECO:0000256" key="40">
    <source>
        <dbReference type="ARBA" id="ARBA00047400"/>
    </source>
</evidence>
<evidence type="ECO:0000256" key="30">
    <source>
        <dbReference type="ARBA" id="ARBA00023388"/>
    </source>
</evidence>
<evidence type="ECO:0000256" key="17">
    <source>
        <dbReference type="ARBA" id="ARBA00022832"/>
    </source>
</evidence>
<dbReference type="GO" id="GO:0005737">
    <property type="term" value="C:cytoplasm"/>
    <property type="evidence" value="ECO:0007669"/>
    <property type="project" value="TreeGrafter"/>
</dbReference>
<dbReference type="Pfam" id="PF00109">
    <property type="entry name" value="ketoacyl-synt"/>
    <property type="match status" value="1"/>
</dbReference>
<comment type="catalytic activity">
    <reaction evidence="35">
        <text>(3R)-hydroxybutanoyl-[ACP] = (2E)-butenoyl-[ACP] + H2O</text>
        <dbReference type="Rhea" id="RHEA:41808"/>
        <dbReference type="Rhea" id="RHEA-COMP:9626"/>
        <dbReference type="Rhea" id="RHEA-COMP:9627"/>
        <dbReference type="ChEBI" id="CHEBI:15377"/>
        <dbReference type="ChEBI" id="CHEBI:78451"/>
        <dbReference type="ChEBI" id="CHEBI:78453"/>
    </reaction>
    <physiologicalReaction direction="left-to-right" evidence="35">
        <dbReference type="Rhea" id="RHEA:41809"/>
    </physiologicalReaction>
</comment>
<dbReference type="Pfam" id="PF00550">
    <property type="entry name" value="PP-binding"/>
    <property type="match status" value="1"/>
</dbReference>
<gene>
    <name evidence="74" type="ORF">QTO34_008639</name>
</gene>
<dbReference type="SMART" id="SM00829">
    <property type="entry name" value="PKS_ER"/>
    <property type="match status" value="1"/>
</dbReference>
<dbReference type="FunFam" id="3.40.50.1820:FF:000105">
    <property type="entry name" value="Fatty acid synthase"/>
    <property type="match status" value="1"/>
</dbReference>
<dbReference type="Gene3D" id="3.10.129.110">
    <property type="entry name" value="Polyketide synthase dehydratase"/>
    <property type="match status" value="1"/>
</dbReference>
<evidence type="ECO:0000256" key="56">
    <source>
        <dbReference type="ARBA" id="ARBA00048650"/>
    </source>
</evidence>
<dbReference type="SUPFAM" id="SSF53474">
    <property type="entry name" value="alpha/beta-Hydrolases"/>
    <property type="match status" value="1"/>
</dbReference>
<comment type="catalytic activity">
    <reaction evidence="61">
        <text>decanoyl-[ACP] + malonyl-[ACP] + H(+) = 3-oxododecanoyl-[ACP] + holo-[ACP] + CO2</text>
        <dbReference type="Rhea" id="RHEA:41868"/>
        <dbReference type="Rhea" id="RHEA-COMP:9623"/>
        <dbReference type="Rhea" id="RHEA-COMP:9640"/>
        <dbReference type="Rhea" id="RHEA-COMP:9641"/>
        <dbReference type="Rhea" id="RHEA-COMP:9685"/>
        <dbReference type="ChEBI" id="CHEBI:15378"/>
        <dbReference type="ChEBI" id="CHEBI:16526"/>
        <dbReference type="ChEBI" id="CHEBI:64479"/>
        <dbReference type="ChEBI" id="CHEBI:78449"/>
        <dbReference type="ChEBI" id="CHEBI:78468"/>
        <dbReference type="ChEBI" id="CHEBI:78469"/>
    </reaction>
    <physiologicalReaction direction="left-to-right" evidence="61">
        <dbReference type="Rhea" id="RHEA:41869"/>
    </physiologicalReaction>
</comment>
<dbReference type="EC" id="2.3.1.85" evidence="4"/>
<evidence type="ECO:0000256" key="37">
    <source>
        <dbReference type="ARBA" id="ARBA00044883"/>
    </source>
</evidence>
<dbReference type="InterPro" id="IPR020807">
    <property type="entry name" value="PKS_DH"/>
</dbReference>
<comment type="catalytic activity">
    <reaction evidence="51">
        <text>tetradecanoyl-[ACP] + H2O = tetradecanoate + holo-[ACP] + H(+)</text>
        <dbReference type="Rhea" id="RHEA:30123"/>
        <dbReference type="Rhea" id="RHEA-COMP:9648"/>
        <dbReference type="Rhea" id="RHEA-COMP:9685"/>
        <dbReference type="ChEBI" id="CHEBI:15377"/>
        <dbReference type="ChEBI" id="CHEBI:15378"/>
        <dbReference type="ChEBI" id="CHEBI:30807"/>
        <dbReference type="ChEBI" id="CHEBI:64479"/>
        <dbReference type="ChEBI" id="CHEBI:78477"/>
        <dbReference type="EC" id="3.1.2.14"/>
    </reaction>
    <physiologicalReaction direction="left-to-right" evidence="51">
        <dbReference type="Rhea" id="RHEA:30124"/>
    </physiologicalReaction>
</comment>
<evidence type="ECO:0000256" key="16">
    <source>
        <dbReference type="ARBA" id="ARBA00022801"/>
    </source>
</evidence>
<evidence type="ECO:0000256" key="22">
    <source>
        <dbReference type="ARBA" id="ARBA00023027"/>
    </source>
</evidence>
<dbReference type="InterPro" id="IPR049552">
    <property type="entry name" value="PKS_DH_N"/>
</dbReference>
<dbReference type="GO" id="GO:0016297">
    <property type="term" value="F:fatty acyl-[ACP] hydrolase activity"/>
    <property type="evidence" value="ECO:0007669"/>
    <property type="project" value="UniProtKB-EC"/>
</dbReference>
<comment type="catalytic activity">
    <reaction evidence="31">
        <text>a (3R)-hydroxyacyl-[ACP] = a (2E)-enoyl-[ACP] + H2O</text>
        <dbReference type="Rhea" id="RHEA:13097"/>
        <dbReference type="Rhea" id="RHEA-COMP:9925"/>
        <dbReference type="Rhea" id="RHEA-COMP:9945"/>
        <dbReference type="ChEBI" id="CHEBI:15377"/>
        <dbReference type="ChEBI" id="CHEBI:78784"/>
        <dbReference type="ChEBI" id="CHEBI:78827"/>
        <dbReference type="EC" id="4.2.1.59"/>
    </reaction>
    <physiologicalReaction direction="left-to-right" evidence="31">
        <dbReference type="Rhea" id="RHEA:13098"/>
    </physiologicalReaction>
</comment>
<dbReference type="Gene3D" id="3.40.50.1820">
    <property type="entry name" value="alpha/beta hydrolase"/>
    <property type="match status" value="2"/>
</dbReference>
<comment type="catalytic activity">
    <reaction evidence="63">
        <text>3-oxododecanoyl-[ACP] + NADPH + H(+) = (3R)-hydroxydodecanoyl-[ACP] + NADP(+)</text>
        <dbReference type="Rhea" id="RHEA:41872"/>
        <dbReference type="Rhea" id="RHEA-COMP:9641"/>
        <dbReference type="Rhea" id="RHEA-COMP:9642"/>
        <dbReference type="ChEBI" id="CHEBI:15378"/>
        <dbReference type="ChEBI" id="CHEBI:57783"/>
        <dbReference type="ChEBI" id="CHEBI:58349"/>
        <dbReference type="ChEBI" id="CHEBI:78469"/>
        <dbReference type="ChEBI" id="CHEBI:78470"/>
    </reaction>
    <physiologicalReaction direction="left-to-right" evidence="63">
        <dbReference type="Rhea" id="RHEA:41873"/>
    </physiologicalReaction>
</comment>
<evidence type="ECO:0000256" key="4">
    <source>
        <dbReference type="ARBA" id="ARBA00012873"/>
    </source>
</evidence>
<keyword evidence="23" id="KW-0443">Lipid metabolism</keyword>
<feature type="region of interest" description="C-terminal hotdog fold" evidence="69">
    <location>
        <begin position="1021"/>
        <end position="1170"/>
    </location>
</feature>
<dbReference type="ESTHER" id="eptni-a0aa40hga6">
    <property type="family name" value="Thioesterase"/>
</dbReference>
<dbReference type="EC" id="1.1.1.100" evidence="5"/>
<dbReference type="SUPFAM" id="SSF52151">
    <property type="entry name" value="FabD/lysophospholipase-like"/>
    <property type="match status" value="1"/>
</dbReference>
<dbReference type="CDD" id="cd00833">
    <property type="entry name" value="PKS"/>
    <property type="match status" value="1"/>
</dbReference>
<dbReference type="CDD" id="cd08954">
    <property type="entry name" value="KR_1_FAS_SDR_x"/>
    <property type="match status" value="1"/>
</dbReference>
<dbReference type="Pfam" id="PF00698">
    <property type="entry name" value="Acyl_transf_1"/>
    <property type="match status" value="1"/>
</dbReference>
<evidence type="ECO:0000259" key="71">
    <source>
        <dbReference type="PROSITE" id="PS50075"/>
    </source>
</evidence>
<keyword evidence="75" id="KW-1185">Reference proteome</keyword>
<dbReference type="SMART" id="SM00827">
    <property type="entry name" value="PKS_AT"/>
    <property type="match status" value="1"/>
</dbReference>
<dbReference type="Pfam" id="PF08242">
    <property type="entry name" value="Methyltransf_12"/>
    <property type="match status" value="1"/>
</dbReference>
<comment type="catalytic activity">
    <reaction evidence="47">
        <text>3-oxobutanoyl-[ACP] + NADPH + H(+) = (3R)-hydroxybutanoyl-[ACP] + NADP(+)</text>
        <dbReference type="Rhea" id="RHEA:41804"/>
        <dbReference type="Rhea" id="RHEA-COMP:9625"/>
        <dbReference type="Rhea" id="RHEA-COMP:9626"/>
        <dbReference type="ChEBI" id="CHEBI:15378"/>
        <dbReference type="ChEBI" id="CHEBI:57783"/>
        <dbReference type="ChEBI" id="CHEBI:58349"/>
        <dbReference type="ChEBI" id="CHEBI:78450"/>
        <dbReference type="ChEBI" id="CHEBI:78451"/>
    </reaction>
    <physiologicalReaction direction="left-to-right" evidence="47">
        <dbReference type="Rhea" id="RHEA:41805"/>
    </physiologicalReaction>
</comment>
<dbReference type="InterPro" id="IPR001227">
    <property type="entry name" value="Ac_transferase_dom_sf"/>
</dbReference>
<comment type="catalytic activity">
    <reaction evidence="52">
        <text>holo-[ACP] + malonyl-CoA = malonyl-[ACP] + CoA</text>
        <dbReference type="Rhea" id="RHEA:41792"/>
        <dbReference type="Rhea" id="RHEA-COMP:9623"/>
        <dbReference type="Rhea" id="RHEA-COMP:9685"/>
        <dbReference type="ChEBI" id="CHEBI:57287"/>
        <dbReference type="ChEBI" id="CHEBI:57384"/>
        <dbReference type="ChEBI" id="CHEBI:64479"/>
        <dbReference type="ChEBI" id="CHEBI:78449"/>
        <dbReference type="EC" id="2.3.1.39"/>
    </reaction>
    <physiologicalReaction direction="left-to-right" evidence="52">
        <dbReference type="Rhea" id="RHEA:41793"/>
    </physiologicalReaction>
</comment>
<dbReference type="InterPro" id="IPR011032">
    <property type="entry name" value="GroES-like_sf"/>
</dbReference>
<evidence type="ECO:0000256" key="20">
    <source>
        <dbReference type="ARBA" id="ARBA00022990"/>
    </source>
</evidence>
<dbReference type="InterPro" id="IPR036736">
    <property type="entry name" value="ACP-like_sf"/>
</dbReference>
<dbReference type="Pfam" id="PF00975">
    <property type="entry name" value="Thioesterase"/>
    <property type="match status" value="1"/>
</dbReference>
<evidence type="ECO:0000256" key="36">
    <source>
        <dbReference type="ARBA" id="ARBA00023442"/>
    </source>
</evidence>
<keyword evidence="26" id="KW-0511">Multifunctional enzyme</keyword>
<dbReference type="GO" id="GO:0004316">
    <property type="term" value="F:3-oxoacyl-[acyl-carrier-protein] reductase (NADPH) activity"/>
    <property type="evidence" value="ECO:0007669"/>
    <property type="project" value="UniProtKB-EC"/>
</dbReference>
<dbReference type="InterPro" id="IPR001031">
    <property type="entry name" value="Thioesterase"/>
</dbReference>
<dbReference type="InterPro" id="IPR020843">
    <property type="entry name" value="ER"/>
</dbReference>
<comment type="catalytic activity">
    <reaction evidence="37">
        <text>acetyl-CoA + n malonyl-CoA + 2n NADPH + 2n H(+) = a long-chain fatty acid + (n+1) CoA + n CO2 + 2n NADP(+).</text>
        <dbReference type="EC" id="2.3.1.85"/>
    </reaction>
</comment>
<evidence type="ECO:0000256" key="59">
    <source>
        <dbReference type="ARBA" id="ARBA00048935"/>
    </source>
</evidence>
<comment type="catalytic activity">
    <reaction evidence="29">
        <text>(3R)-hydroxyhexanoyl-[ACP] = (2E)-hexenoyl-[ACP] + H2O</text>
        <dbReference type="Rhea" id="RHEA:41828"/>
        <dbReference type="Rhea" id="RHEA-COMP:9630"/>
        <dbReference type="Rhea" id="RHEA-COMP:9631"/>
        <dbReference type="ChEBI" id="CHEBI:15377"/>
        <dbReference type="ChEBI" id="CHEBI:78457"/>
        <dbReference type="ChEBI" id="CHEBI:78458"/>
    </reaction>
    <physiologicalReaction direction="left-to-right" evidence="29">
        <dbReference type="Rhea" id="RHEA:41829"/>
    </physiologicalReaction>
</comment>
<dbReference type="GO" id="GO:0004313">
    <property type="term" value="F:[acyl-carrier-protein] S-acetyltransferase activity"/>
    <property type="evidence" value="ECO:0007669"/>
    <property type="project" value="UniProtKB-EC"/>
</dbReference>
<evidence type="ECO:0000256" key="19">
    <source>
        <dbReference type="ARBA" id="ARBA00022898"/>
    </source>
</evidence>
<dbReference type="InterPro" id="IPR020841">
    <property type="entry name" value="PKS_Beta-ketoAc_synthase_dom"/>
</dbReference>
<comment type="catalytic activity">
    <reaction evidence="68">
        <text>octanoyl-[ACP] + malonyl-[ACP] + H(+) = 3-oxodecanoyl-[ACP] + holo-[ACP] + CO2</text>
        <dbReference type="Rhea" id="RHEA:41852"/>
        <dbReference type="Rhea" id="RHEA-COMP:9623"/>
        <dbReference type="Rhea" id="RHEA-COMP:9636"/>
        <dbReference type="Rhea" id="RHEA-COMP:9637"/>
        <dbReference type="Rhea" id="RHEA-COMP:9685"/>
        <dbReference type="ChEBI" id="CHEBI:15378"/>
        <dbReference type="ChEBI" id="CHEBI:16526"/>
        <dbReference type="ChEBI" id="CHEBI:64479"/>
        <dbReference type="ChEBI" id="CHEBI:78449"/>
        <dbReference type="ChEBI" id="CHEBI:78463"/>
        <dbReference type="ChEBI" id="CHEBI:78464"/>
    </reaction>
    <physiologicalReaction direction="left-to-right" evidence="68">
        <dbReference type="Rhea" id="RHEA:41853"/>
    </physiologicalReaction>
</comment>
<dbReference type="FunFam" id="3.40.50.720:FF:000209">
    <property type="entry name" value="Polyketide synthase Pks12"/>
    <property type="match status" value="1"/>
</dbReference>
<feature type="region of interest" description="Disordered" evidence="70">
    <location>
        <begin position="1106"/>
        <end position="1138"/>
    </location>
</feature>
<dbReference type="SMART" id="SM00826">
    <property type="entry name" value="PKS_DH"/>
    <property type="match status" value="1"/>
</dbReference>
<dbReference type="GO" id="GO:0006633">
    <property type="term" value="P:fatty acid biosynthetic process"/>
    <property type="evidence" value="ECO:0007669"/>
    <property type="project" value="UniProtKB-KW"/>
</dbReference>
<dbReference type="InterPro" id="IPR050091">
    <property type="entry name" value="PKS_NRPS_Biosynth_Enz"/>
</dbReference>
<comment type="catalytic activity">
    <reaction evidence="62">
        <text>(2E)-tetradecenoyl-[ACP] + NADPH + H(+) = tetradecanoyl-[ACP] + NADP(+)</text>
        <dbReference type="Rhea" id="RHEA:41896"/>
        <dbReference type="Rhea" id="RHEA-COMP:9647"/>
        <dbReference type="Rhea" id="RHEA-COMP:9648"/>
        <dbReference type="ChEBI" id="CHEBI:15378"/>
        <dbReference type="ChEBI" id="CHEBI:57783"/>
        <dbReference type="ChEBI" id="CHEBI:58349"/>
        <dbReference type="ChEBI" id="CHEBI:78475"/>
        <dbReference type="ChEBI" id="CHEBI:78477"/>
    </reaction>
    <physiologicalReaction direction="left-to-right" evidence="62">
        <dbReference type="Rhea" id="RHEA:41897"/>
    </physiologicalReaction>
</comment>
<comment type="catalytic activity">
    <reaction evidence="44">
        <text>dodecanoyl-[ACP] + malonyl-[ACP] + H(+) = 3-oxotetradecanoyl-[ACP] + holo-[ACP] + CO2</text>
        <dbReference type="Rhea" id="RHEA:41884"/>
        <dbReference type="Rhea" id="RHEA-COMP:9623"/>
        <dbReference type="Rhea" id="RHEA-COMP:9644"/>
        <dbReference type="Rhea" id="RHEA-COMP:9645"/>
        <dbReference type="Rhea" id="RHEA-COMP:9685"/>
        <dbReference type="ChEBI" id="CHEBI:15378"/>
        <dbReference type="ChEBI" id="CHEBI:16526"/>
        <dbReference type="ChEBI" id="CHEBI:64479"/>
        <dbReference type="ChEBI" id="CHEBI:65264"/>
        <dbReference type="ChEBI" id="CHEBI:78449"/>
        <dbReference type="ChEBI" id="CHEBI:78473"/>
    </reaction>
    <physiologicalReaction direction="left-to-right" evidence="44">
        <dbReference type="Rhea" id="RHEA:41885"/>
    </physiologicalReaction>
</comment>
<dbReference type="SUPFAM" id="SSF55048">
    <property type="entry name" value="Probable ACP-binding domain of malonyl-CoA ACP transacylase"/>
    <property type="match status" value="1"/>
</dbReference>
<dbReference type="InterPro" id="IPR036291">
    <property type="entry name" value="NAD(P)-bd_dom_sf"/>
</dbReference>
<comment type="catalytic activity">
    <reaction evidence="66">
        <text>butanoyl-[ACP] + malonyl-[ACP] + H(+) = 3-oxohexanoyl-[ACP] + holo-[ACP] + CO2</text>
        <dbReference type="Rhea" id="RHEA:41820"/>
        <dbReference type="Rhea" id="RHEA-COMP:9623"/>
        <dbReference type="Rhea" id="RHEA-COMP:9628"/>
        <dbReference type="Rhea" id="RHEA-COMP:9629"/>
        <dbReference type="Rhea" id="RHEA-COMP:9685"/>
        <dbReference type="ChEBI" id="CHEBI:15378"/>
        <dbReference type="ChEBI" id="CHEBI:16526"/>
        <dbReference type="ChEBI" id="CHEBI:64479"/>
        <dbReference type="ChEBI" id="CHEBI:78449"/>
        <dbReference type="ChEBI" id="CHEBI:78454"/>
        <dbReference type="ChEBI" id="CHEBI:78456"/>
    </reaction>
    <physiologicalReaction direction="left-to-right" evidence="66">
        <dbReference type="Rhea" id="RHEA:41821"/>
    </physiologicalReaction>
</comment>
<feature type="domain" description="Ketosynthase family 3 (KS3)" evidence="72">
    <location>
        <begin position="1"/>
        <end position="406"/>
    </location>
</feature>
<dbReference type="Gene3D" id="3.40.50.150">
    <property type="entry name" value="Vaccinia Virus protein VP39"/>
    <property type="match status" value="2"/>
</dbReference>
<evidence type="ECO:0000256" key="21">
    <source>
        <dbReference type="ARBA" id="ARBA00023002"/>
    </source>
</evidence>
<accession>A0AA40HGA6</accession>
<dbReference type="GO" id="GO:0004314">
    <property type="term" value="F:[acyl-carrier-protein] S-malonyltransferase activity"/>
    <property type="evidence" value="ECO:0007669"/>
    <property type="project" value="UniProtKB-EC"/>
</dbReference>
<evidence type="ECO:0000256" key="32">
    <source>
        <dbReference type="ARBA" id="ARBA00023398"/>
    </source>
</evidence>
<dbReference type="Pfam" id="PF13602">
    <property type="entry name" value="ADH_zinc_N_2"/>
    <property type="match status" value="1"/>
</dbReference>
<feature type="active site" description="Proton donor; for dehydratase activity" evidence="69">
    <location>
        <position position="1070"/>
    </location>
</feature>
<dbReference type="GO" id="GO:0019171">
    <property type="term" value="F:(3R)-hydroxyacyl-[acyl-carrier-protein] dehydratase activity"/>
    <property type="evidence" value="ECO:0007669"/>
    <property type="project" value="UniProtKB-EC"/>
</dbReference>
<dbReference type="InterPro" id="IPR049900">
    <property type="entry name" value="PKS_mFAS_DH"/>
</dbReference>
<feature type="compositionally biased region" description="Gly residues" evidence="70">
    <location>
        <begin position="1192"/>
        <end position="1202"/>
    </location>
</feature>
<comment type="catalytic activity">
    <reaction evidence="58">
        <text>hexadecanoyl-[ACP] + H2O = hexadecanoate + holo-[ACP] + H(+)</text>
        <dbReference type="Rhea" id="RHEA:41932"/>
        <dbReference type="Rhea" id="RHEA-COMP:9652"/>
        <dbReference type="Rhea" id="RHEA-COMP:9685"/>
        <dbReference type="ChEBI" id="CHEBI:7896"/>
        <dbReference type="ChEBI" id="CHEBI:15377"/>
        <dbReference type="ChEBI" id="CHEBI:15378"/>
        <dbReference type="ChEBI" id="CHEBI:64479"/>
        <dbReference type="ChEBI" id="CHEBI:78483"/>
        <dbReference type="EC" id="3.1.2.14"/>
    </reaction>
    <physiologicalReaction direction="left-to-right" evidence="58">
        <dbReference type="Rhea" id="RHEA:41933"/>
    </physiologicalReaction>
</comment>
<dbReference type="PROSITE" id="PS00606">
    <property type="entry name" value="KS3_1"/>
    <property type="match status" value="1"/>
</dbReference>
<dbReference type="EC" id="3.1.2.14" evidence="3"/>
<evidence type="ECO:0000256" key="38">
    <source>
        <dbReference type="ARBA" id="ARBA00047300"/>
    </source>
</evidence>
<feature type="region of interest" description="Disordered" evidence="70">
    <location>
        <begin position="1189"/>
        <end position="1245"/>
    </location>
</feature>
<dbReference type="FunFam" id="3.40.50.720:FF:000249">
    <property type="entry name" value="Fatty acid synthase"/>
    <property type="match status" value="1"/>
</dbReference>
<evidence type="ECO:0000256" key="47">
    <source>
        <dbReference type="ARBA" id="ARBA00047953"/>
    </source>
</evidence>
<dbReference type="InterPro" id="IPR006162">
    <property type="entry name" value="Ppantetheine_attach_site"/>
</dbReference>
<dbReference type="Gene3D" id="3.40.47.10">
    <property type="match status" value="1"/>
</dbReference>
<organism evidence="74 75">
    <name type="scientific">Cnephaeus nilssonii</name>
    <name type="common">Northern bat</name>
    <name type="synonym">Eptesicus nilssonii</name>
    <dbReference type="NCBI Taxonomy" id="3371016"/>
    <lineage>
        <taxon>Eukaryota</taxon>
        <taxon>Metazoa</taxon>
        <taxon>Chordata</taxon>
        <taxon>Craniata</taxon>
        <taxon>Vertebrata</taxon>
        <taxon>Euteleostomi</taxon>
        <taxon>Mammalia</taxon>
        <taxon>Eutheria</taxon>
        <taxon>Laurasiatheria</taxon>
        <taxon>Chiroptera</taxon>
        <taxon>Yangochiroptera</taxon>
        <taxon>Vespertilionidae</taxon>
        <taxon>Cnephaeus</taxon>
    </lineage>
</organism>
<dbReference type="PROSITE" id="PS52004">
    <property type="entry name" value="KS3_2"/>
    <property type="match status" value="1"/>
</dbReference>
<keyword evidence="14" id="KW-0808">Transferase</keyword>
<dbReference type="PANTHER" id="PTHR43775">
    <property type="entry name" value="FATTY ACID SYNTHASE"/>
    <property type="match status" value="1"/>
</dbReference>
<comment type="catalytic activity">
    <reaction evidence="50">
        <text>(2E)-dodecenoyl-[ACP] + NADPH + H(+) = dodecanoyl-[ACP] + NADP(+)</text>
        <dbReference type="Rhea" id="RHEA:41880"/>
        <dbReference type="Rhea" id="RHEA-COMP:9643"/>
        <dbReference type="Rhea" id="RHEA-COMP:9644"/>
        <dbReference type="ChEBI" id="CHEBI:15378"/>
        <dbReference type="ChEBI" id="CHEBI:57783"/>
        <dbReference type="ChEBI" id="CHEBI:58349"/>
        <dbReference type="ChEBI" id="CHEBI:65264"/>
        <dbReference type="ChEBI" id="CHEBI:78472"/>
    </reaction>
    <physiologicalReaction direction="left-to-right" evidence="50">
        <dbReference type="Rhea" id="RHEA:41881"/>
    </physiologicalReaction>
</comment>
<feature type="domain" description="Carrier" evidence="71">
    <location>
        <begin position="2274"/>
        <end position="2351"/>
    </location>
</feature>
<evidence type="ECO:0000256" key="63">
    <source>
        <dbReference type="ARBA" id="ARBA00049263"/>
    </source>
</evidence>
<keyword evidence="15" id="KW-0702">S-nitrosylation</keyword>
<feature type="region of interest" description="Disordered" evidence="70">
    <location>
        <begin position="570"/>
        <end position="591"/>
    </location>
</feature>
<comment type="catalytic activity">
    <reaction evidence="30">
        <text>(3R)-hydroxydecanoyl-[ACP] = (2E)-decenoyl-[ACP] + H2O</text>
        <dbReference type="Rhea" id="RHEA:41860"/>
        <dbReference type="Rhea" id="RHEA-COMP:9638"/>
        <dbReference type="Rhea" id="RHEA-COMP:9639"/>
        <dbReference type="ChEBI" id="CHEBI:15377"/>
        <dbReference type="ChEBI" id="CHEBI:78466"/>
        <dbReference type="ChEBI" id="CHEBI:78467"/>
    </reaction>
    <physiologicalReaction direction="left-to-right" evidence="30">
        <dbReference type="Rhea" id="RHEA:41861"/>
    </physiologicalReaction>
</comment>
<evidence type="ECO:0000256" key="34">
    <source>
        <dbReference type="ARBA" id="ARBA00023401"/>
    </source>
</evidence>
<evidence type="ECO:0000256" key="24">
    <source>
        <dbReference type="ARBA" id="ARBA00023160"/>
    </source>
</evidence>
<dbReference type="FunFam" id="3.40.47.10:FF:000033">
    <property type="entry name" value="Fatty acid synthase"/>
    <property type="match status" value="1"/>
</dbReference>
<evidence type="ECO:0000256" key="18">
    <source>
        <dbReference type="ARBA" id="ARBA00022857"/>
    </source>
</evidence>
<keyword evidence="19" id="KW-0663">Pyridoxal phosphate</keyword>
<evidence type="ECO:0000256" key="35">
    <source>
        <dbReference type="ARBA" id="ARBA00023402"/>
    </source>
</evidence>
<evidence type="ECO:0000256" key="66">
    <source>
        <dbReference type="ARBA" id="ARBA00049449"/>
    </source>
</evidence>
<comment type="catalytic activity">
    <reaction evidence="28">
        <text>(3R)-hydroxydodecanoyl-[ACP] = (2E)-dodecenoyl-[ACP] + H2O</text>
        <dbReference type="Rhea" id="RHEA:41876"/>
        <dbReference type="Rhea" id="RHEA-COMP:9642"/>
        <dbReference type="Rhea" id="RHEA-COMP:9643"/>
        <dbReference type="ChEBI" id="CHEBI:15377"/>
        <dbReference type="ChEBI" id="CHEBI:78470"/>
        <dbReference type="ChEBI" id="CHEBI:78472"/>
    </reaction>
    <physiologicalReaction direction="left-to-right" evidence="28">
        <dbReference type="Rhea" id="RHEA:41877"/>
    </physiologicalReaction>
</comment>
<evidence type="ECO:0000256" key="8">
    <source>
        <dbReference type="ARBA" id="ARBA00013256"/>
    </source>
</evidence>
<evidence type="ECO:0000259" key="73">
    <source>
        <dbReference type="PROSITE" id="PS52019"/>
    </source>
</evidence>
<comment type="catalytic activity">
    <reaction evidence="49">
        <text>hexadecanoyl-[ACP] + malonyl-[ACP] + H(+) = 3-oxooctadecanoyl-[ACP] + holo-[ACP] + CO2</text>
        <dbReference type="Rhea" id="RHEA:41916"/>
        <dbReference type="Rhea" id="RHEA-COMP:9623"/>
        <dbReference type="Rhea" id="RHEA-COMP:9652"/>
        <dbReference type="Rhea" id="RHEA-COMP:9653"/>
        <dbReference type="Rhea" id="RHEA-COMP:9685"/>
        <dbReference type="ChEBI" id="CHEBI:15378"/>
        <dbReference type="ChEBI" id="CHEBI:16526"/>
        <dbReference type="ChEBI" id="CHEBI:64479"/>
        <dbReference type="ChEBI" id="CHEBI:78449"/>
        <dbReference type="ChEBI" id="CHEBI:78483"/>
        <dbReference type="ChEBI" id="CHEBI:78487"/>
    </reaction>
    <physiologicalReaction direction="left-to-right" evidence="49">
        <dbReference type="Rhea" id="RHEA:41917"/>
    </physiologicalReaction>
</comment>
<comment type="catalytic activity">
    <reaction evidence="64">
        <text>3-oxohexadecanoyl-[ACP] + NADPH + H(+) = (3R)-hydroxyhexadecanoyl-[ACP] + NADP(+)</text>
        <dbReference type="Rhea" id="RHEA:41904"/>
        <dbReference type="Rhea" id="RHEA-COMP:9649"/>
        <dbReference type="Rhea" id="RHEA-COMP:9650"/>
        <dbReference type="ChEBI" id="CHEBI:15378"/>
        <dbReference type="ChEBI" id="CHEBI:57783"/>
        <dbReference type="ChEBI" id="CHEBI:58349"/>
        <dbReference type="ChEBI" id="CHEBI:78478"/>
        <dbReference type="ChEBI" id="CHEBI:78480"/>
    </reaction>
    <physiologicalReaction direction="left-to-right" evidence="64">
        <dbReference type="Rhea" id="RHEA:41905"/>
    </physiologicalReaction>
</comment>
<dbReference type="InterPro" id="IPR042104">
    <property type="entry name" value="PKS_dehydratase_sf"/>
</dbReference>
<evidence type="ECO:0000256" key="53">
    <source>
        <dbReference type="ARBA" id="ARBA00048420"/>
    </source>
</evidence>
<keyword evidence="20" id="KW-0007">Acetylation</keyword>
<evidence type="ECO:0000256" key="29">
    <source>
        <dbReference type="ARBA" id="ARBA00023373"/>
    </source>
</evidence>
<dbReference type="EC" id="2.3.1.38" evidence="8"/>
<proteinExistence type="predicted"/>
<dbReference type="InterPro" id="IPR014031">
    <property type="entry name" value="Ketoacyl_synth_C"/>
</dbReference>
<evidence type="ECO:0000256" key="44">
    <source>
        <dbReference type="ARBA" id="ARBA00047578"/>
    </source>
</evidence>
<comment type="catalytic activity">
    <reaction evidence="27">
        <text>(3R)-hydroxyoctanoyl-[ACP] = (2E)-octenoyl-[ACP] + H2O</text>
        <dbReference type="Rhea" id="RHEA:41844"/>
        <dbReference type="Rhea" id="RHEA-COMP:9634"/>
        <dbReference type="Rhea" id="RHEA-COMP:9635"/>
        <dbReference type="ChEBI" id="CHEBI:15377"/>
        <dbReference type="ChEBI" id="CHEBI:78461"/>
        <dbReference type="ChEBI" id="CHEBI:78462"/>
    </reaction>
    <physiologicalReaction direction="left-to-right" evidence="27">
        <dbReference type="Rhea" id="RHEA:41845"/>
    </physiologicalReaction>
</comment>
<evidence type="ECO:0000259" key="72">
    <source>
        <dbReference type="PROSITE" id="PS52004"/>
    </source>
</evidence>
<dbReference type="InterPro" id="IPR013968">
    <property type="entry name" value="PKS_KR"/>
</dbReference>
<evidence type="ECO:0000313" key="74">
    <source>
        <dbReference type="EMBL" id="KAK1330701.1"/>
    </source>
</evidence>
<comment type="catalytic activity">
    <reaction evidence="32">
        <text>(3R)-hydroxytetradecanoyl-[ACP] = (2E)-tetradecenoyl-[ACP] + H2O</text>
        <dbReference type="Rhea" id="RHEA:41892"/>
        <dbReference type="Rhea" id="RHEA-COMP:9646"/>
        <dbReference type="Rhea" id="RHEA-COMP:9647"/>
        <dbReference type="ChEBI" id="CHEBI:15377"/>
        <dbReference type="ChEBI" id="CHEBI:78474"/>
        <dbReference type="ChEBI" id="CHEBI:78475"/>
    </reaction>
    <physiologicalReaction direction="left-to-right" evidence="32">
        <dbReference type="Rhea" id="RHEA:41893"/>
    </physiologicalReaction>
</comment>
<evidence type="ECO:0000256" key="51">
    <source>
        <dbReference type="ARBA" id="ARBA00048289"/>
    </source>
</evidence>
<comment type="catalytic activity">
    <reaction evidence="43">
        <text>(2E)-butenoyl-[ACP] + NADPH + H(+) = butanoyl-[ACP] + NADP(+)</text>
        <dbReference type="Rhea" id="RHEA:41812"/>
        <dbReference type="Rhea" id="RHEA-COMP:9627"/>
        <dbReference type="Rhea" id="RHEA-COMP:9628"/>
        <dbReference type="ChEBI" id="CHEBI:15378"/>
        <dbReference type="ChEBI" id="CHEBI:57783"/>
        <dbReference type="ChEBI" id="CHEBI:58349"/>
        <dbReference type="ChEBI" id="CHEBI:78453"/>
        <dbReference type="ChEBI" id="CHEBI:78454"/>
    </reaction>
    <physiologicalReaction direction="left-to-right" evidence="43">
        <dbReference type="Rhea" id="RHEA:41813"/>
    </physiologicalReaction>
</comment>
<evidence type="ECO:0000256" key="28">
    <source>
        <dbReference type="ARBA" id="ARBA00023351"/>
    </source>
</evidence>
<dbReference type="SUPFAM" id="SSF53335">
    <property type="entry name" value="S-adenosyl-L-methionine-dependent methyltransferases"/>
    <property type="match status" value="1"/>
</dbReference>
<keyword evidence="11" id="KW-0596">Phosphopantetheine</keyword>
<comment type="catalytic activity">
    <reaction evidence="54">
        <text>a fatty acyl-[ACP] + malonyl-[ACP] + H(+) = a 3-oxoacyl-[ACP] + holo-[ACP] + CO2</text>
        <dbReference type="Rhea" id="RHEA:22836"/>
        <dbReference type="Rhea" id="RHEA-COMP:9623"/>
        <dbReference type="Rhea" id="RHEA-COMP:9685"/>
        <dbReference type="Rhea" id="RHEA-COMP:9916"/>
        <dbReference type="Rhea" id="RHEA-COMP:14125"/>
        <dbReference type="ChEBI" id="CHEBI:15378"/>
        <dbReference type="ChEBI" id="CHEBI:16526"/>
        <dbReference type="ChEBI" id="CHEBI:64479"/>
        <dbReference type="ChEBI" id="CHEBI:78449"/>
        <dbReference type="ChEBI" id="CHEBI:78776"/>
        <dbReference type="ChEBI" id="CHEBI:138651"/>
        <dbReference type="EC" id="2.3.1.41"/>
    </reaction>
    <physiologicalReaction direction="left-to-right" evidence="54">
        <dbReference type="Rhea" id="RHEA:22837"/>
    </physiologicalReaction>
</comment>
<dbReference type="InterPro" id="IPR014043">
    <property type="entry name" value="Acyl_transferase_dom"/>
</dbReference>
<dbReference type="InterPro" id="IPR016035">
    <property type="entry name" value="Acyl_Trfase/lysoPLipase"/>
</dbReference>
<dbReference type="SUPFAM" id="SSF51735">
    <property type="entry name" value="NAD(P)-binding Rossmann-fold domains"/>
    <property type="match status" value="2"/>
</dbReference>
<dbReference type="InterPro" id="IPR016036">
    <property type="entry name" value="Malonyl_transacylase_ACP-bd"/>
</dbReference>
<dbReference type="Pfam" id="PF16197">
    <property type="entry name" value="KAsynt_C_assoc"/>
    <property type="match status" value="1"/>
</dbReference>
<dbReference type="PROSITE" id="PS00012">
    <property type="entry name" value="PHOSPHOPANTETHEINE"/>
    <property type="match status" value="1"/>
</dbReference>
<evidence type="ECO:0000256" key="14">
    <source>
        <dbReference type="ARBA" id="ARBA00022679"/>
    </source>
</evidence>
<dbReference type="FunFam" id="3.90.180.10:FF:000015">
    <property type="entry name" value="Fatty acid synthase"/>
    <property type="match status" value="1"/>
</dbReference>
<dbReference type="InterPro" id="IPR020806">
    <property type="entry name" value="PKS_PP-bd"/>
</dbReference>
<keyword evidence="13" id="KW-0597">Phosphoprotein</keyword>
<feature type="region of interest" description="Disordered" evidence="70">
    <location>
        <begin position="1347"/>
        <end position="1366"/>
    </location>
</feature>
<dbReference type="SUPFAM" id="SSF53901">
    <property type="entry name" value="Thiolase-like"/>
    <property type="match status" value="1"/>
</dbReference>
<evidence type="ECO:0000256" key="54">
    <source>
        <dbReference type="ARBA" id="ARBA00048506"/>
    </source>
</evidence>
<evidence type="ECO:0000256" key="52">
    <source>
        <dbReference type="ARBA" id="ARBA00048404"/>
    </source>
</evidence>
<evidence type="ECO:0000256" key="9">
    <source>
        <dbReference type="ARBA" id="ARBA00013258"/>
    </source>
</evidence>
<comment type="catalytic activity">
    <reaction evidence="33">
        <text>(3R)-hydroxyoctadecanoyl-[ACP] = (2E)-octadecenoyl-[ACP] + H2O</text>
        <dbReference type="Rhea" id="RHEA:41924"/>
        <dbReference type="Rhea" id="RHEA-COMP:9654"/>
        <dbReference type="Rhea" id="RHEA-COMP:9655"/>
        <dbReference type="ChEBI" id="CHEBI:15377"/>
        <dbReference type="ChEBI" id="CHEBI:78488"/>
        <dbReference type="ChEBI" id="CHEBI:78489"/>
    </reaction>
    <physiologicalReaction direction="left-to-right" evidence="33">
        <dbReference type="Rhea" id="RHEA:41925"/>
    </physiologicalReaction>
</comment>
<comment type="catalytic activity">
    <reaction evidence="46">
        <text>(2E)-hexenoyl-[ACP] + NADPH + H(+) = hexanoyl-[ACP] + NADP(+)</text>
        <dbReference type="Rhea" id="RHEA:41832"/>
        <dbReference type="Rhea" id="RHEA-COMP:9631"/>
        <dbReference type="Rhea" id="RHEA-COMP:9632"/>
        <dbReference type="ChEBI" id="CHEBI:15378"/>
        <dbReference type="ChEBI" id="CHEBI:57783"/>
        <dbReference type="ChEBI" id="CHEBI:58349"/>
        <dbReference type="ChEBI" id="CHEBI:78458"/>
        <dbReference type="ChEBI" id="CHEBI:78459"/>
    </reaction>
    <physiologicalReaction direction="left-to-right" evidence="46">
        <dbReference type="Rhea" id="RHEA:41833"/>
    </physiologicalReaction>
</comment>
<evidence type="ECO:0000256" key="45">
    <source>
        <dbReference type="ARBA" id="ARBA00047810"/>
    </source>
</evidence>
<evidence type="ECO:0000256" key="67">
    <source>
        <dbReference type="ARBA" id="ARBA00049521"/>
    </source>
</evidence>
<keyword evidence="12" id="KW-0444">Lipid biosynthesis</keyword>
<dbReference type="SMART" id="SM00825">
    <property type="entry name" value="PKS_KS"/>
    <property type="match status" value="1"/>
</dbReference>
<dbReference type="InterPro" id="IPR014030">
    <property type="entry name" value="Ketoacyl_synth_N"/>
</dbReference>
<comment type="catalytic activity">
    <reaction evidence="53">
        <text>(2E)-octenoyl-[ACP] + NADPH + H(+) = octanoyl-[ACP] + NADP(+)</text>
        <dbReference type="Rhea" id="RHEA:41848"/>
        <dbReference type="Rhea" id="RHEA-COMP:9635"/>
        <dbReference type="Rhea" id="RHEA-COMP:9636"/>
        <dbReference type="ChEBI" id="CHEBI:15378"/>
        <dbReference type="ChEBI" id="CHEBI:57783"/>
        <dbReference type="ChEBI" id="CHEBI:58349"/>
        <dbReference type="ChEBI" id="CHEBI:78462"/>
        <dbReference type="ChEBI" id="CHEBI:78463"/>
    </reaction>
    <physiologicalReaction direction="left-to-right" evidence="53">
        <dbReference type="Rhea" id="RHEA:41849"/>
    </physiologicalReaction>
</comment>
<dbReference type="FunFam" id="1.10.1200.10:FF:000013">
    <property type="entry name" value="Fatty acid synthase"/>
    <property type="match status" value="1"/>
</dbReference>
<evidence type="ECO:0000256" key="64">
    <source>
        <dbReference type="ARBA" id="ARBA00049414"/>
    </source>
</evidence>
<dbReference type="Gene3D" id="3.40.50.720">
    <property type="entry name" value="NAD(P)-binding Rossmann-like Domain"/>
    <property type="match status" value="2"/>
</dbReference>
<evidence type="ECO:0000256" key="58">
    <source>
        <dbReference type="ARBA" id="ARBA00048704"/>
    </source>
</evidence>
<dbReference type="PANTHER" id="PTHR43775:SF7">
    <property type="entry name" value="FATTY ACID SYNTHASE"/>
    <property type="match status" value="1"/>
</dbReference>
<dbReference type="Gene3D" id="1.10.1200.10">
    <property type="entry name" value="ACP-like"/>
    <property type="match status" value="1"/>
</dbReference>
<dbReference type="SUPFAM" id="SSF47336">
    <property type="entry name" value="ACP-like"/>
    <property type="match status" value="1"/>
</dbReference>
<protein>
    <recommendedName>
        <fullName evidence="10">Fatty acid synthase</fullName>
        <ecNumber evidence="5">1.1.1.100</ecNumber>
        <ecNumber evidence="2">1.3.1.39</ecNumber>
        <ecNumber evidence="8">2.3.1.38</ecNumber>
        <ecNumber evidence="9">2.3.1.39</ecNumber>
        <ecNumber evidence="7">2.3.1.41</ecNumber>
        <ecNumber evidence="4">2.3.1.85</ecNumber>
        <ecNumber evidence="3">3.1.2.14</ecNumber>
        <ecNumber evidence="6">4.2.1.59</ecNumber>
    </recommendedName>
</protein>
<evidence type="ECO:0000256" key="62">
    <source>
        <dbReference type="ARBA" id="ARBA00049171"/>
    </source>
</evidence>
<dbReference type="FunFam" id="3.40.50.1820:FF:000059">
    <property type="entry name" value="Fatty acid synthase"/>
    <property type="match status" value="1"/>
</dbReference>
<evidence type="ECO:0000256" key="15">
    <source>
        <dbReference type="ARBA" id="ARBA00022799"/>
    </source>
</evidence>
<name>A0AA40HGA6_CNENI</name>
<evidence type="ECO:0000256" key="5">
    <source>
        <dbReference type="ARBA" id="ARBA00012948"/>
    </source>
</evidence>
<evidence type="ECO:0000256" key="26">
    <source>
        <dbReference type="ARBA" id="ARBA00023268"/>
    </source>
</evidence>
<evidence type="ECO:0000256" key="12">
    <source>
        <dbReference type="ARBA" id="ARBA00022516"/>
    </source>
</evidence>
<sequence length="2664" mass="284975">MEEVVIAGISGKLPESENLQEFWDNLIGGVDMVTDDDRRWKAGLYGLPRRSGKLKDLSKFDATFFGVHAKQAHTMDPQLRLLLEVAYEAIVDGGINPASLRGTNTGVWVGVSGSEASEALSRDPDTLVGYSMVGCQRAMMANRLSFFFNFKGPSVALDTACSSSLLALHNAYQAISSGECPAALVGGINVLLKPNTSVQFMKLGMLSPEGTCKSFDQAGDGYCRAEAVVAVLLTKKSLARRVYATILNSGTNTDGAKEQGVTFPSGEAQEQLIRSLYEPCGVTPESLEYIEAHGTGTKVGDPQELNGIDRALCATRQDPLLIGSTKSNMGHPEPASGLAALAKVLLSLEHGLWAPNLHFHSPNPQIPALQEGRLQVVDRPLPVRGGNVAMNSFGFGGSNVHVILRPNWRPPPAPAPHAALPRLLLASGRTPEAVQGLLEQGRRHSQNLAFVSMLNDIAAAPSPPCPSGAAPCWAARAAGRRCSRCPPGSARSGSSAPVSPGLAWPGLLGVGQRVVAVGSRLPPSGMGTQWRGMGLSLMRLPCFRDSILRSDEVVKPLGLQVSELAAEHGRGHLRRHRQRLREPDGHPGPSSGRGWIALLDLLTSLGLRPDGIIGHSLGEVACGYADGCLSQEEAVLAAYWRGQCIKEAHIPPGAMAAVGLSWEECKRRCPPGVVPACHNSKDTVTISGPQASVSEFVEQLRQEGVFAKEVRTGGLAFHSYFMEGIAPSLLRELKKVIRDPRPRSARWLSTSIPEAQWQGSLARTPSAEYNVNNLVSPVLFQEALWHVPEHAVVLEVAPHALLQAVLKRGLKPSCTVLPLMKKDHADNLHFLLSSVGRLHLAGIDINPNGLFPPEEFPAPRGTPLISPLIKWDHSQTWDVPAAEDFPNGSGSSSATVYTIDTSPESPSHYLVDHRLDGRVLFPATGYLCLVWRTLARALDRNTEQMPVAFEDVTLHQATILPKTGTVPLEVRLLEASHAFEVSQNGNLVVSGTVYQWEDPDPRLFDNQDGLDAADPADPTATFRLSQGDVYKELRLRGYDYGPHFQGVLEASLEGDTGRLLWQDNWVTFLDSMLQMSVLGARQRSLRLPTRIGAVRIDPAAHRRKVHALQGETQVARPPAPRRAPHAPCPHSPHAHTPRVPTAVPVVVSRALNSTAAGGVLISGLHTSGPAAAAGAAHTHPGEVLLHAARGGRVPGGQRGPAGGAAAVQRPLVPGQELGLRARTSLSEDTPSVAGASSEPPSPPPGLAQVLQTKVAQQGLKMVVPGLDGAQAPRKPPQQGLARLLAAACQLNGNLRLELGRVLVQERPGLPEDPLLSGLLDSPALKACVDIALENVTGLRMKVVEVGAGQGGQHGPSRADPRQGQGPAEVLAADGHLYSRIPALLNTQPLLQLDYTATDRHAQALEPAQAKLQQLGVGQGQWDPADPAPGGLGPADLLVCNCALATLGDPATALGNMAAALKEGGFLLLHTLLRGHPLGETLAFLTCPEPPPGRQGLLGQDTWEALLAAANLRLVALKRSFYGSALFLCRRPAPQGSPLFLPVEDAGFRWVDSLKSVLADASSRPVWLTASGCATSGVVGLVNCLRKEPGGHRVRCILVSNLSSASPVPQLDPGSAELQEVLRGDLVMNVHRDGAWGSFRHFPLEHGPPEEQTEHAFVNVLTRGDLSSIRWVCSPLRHAPAPGPGVQLCTIYYASLNFRDIMLATGKLSPEPSQVRAAQAPGGGLPAQRLGTTLWADPPLPPGKWAARDCMLGMEFSGRDPSGKRVMGLVPAEGLATSVLLSEDFLWDVPSNWTLKEAASVPVVYTTAYYSLVVRGRVQRGETVLIHSGSGGVGQAAIAIALSLGCRVFTTVGSAEKRAYLQARFPQLDDTSFANSRDTSFEQHVLRHTAGKGVDLVLNSLAEEKLQASVRCLAQHGRFLEIGKFDLFNNHPLGMAIFLRNVTFHGILLDSLFEEASADWRAVAGLLRAGIRDGVVQPLRCTVFPKDQVEGAFRYMAQGKHIGKVLVQVREEEPGAALQGPPPALTTAVTKLFCPAHKSYVIAGGLGGFGLELAQWLVLRGAQKLVLTSRSGIRTGYQAKQVREWRRQGVQVLVSTTSASSLDGARGLIAEAAQLGPVGGVFNLAMVLRDAMLENQTPELFQDVSRPKYSGTLHLDRVTREACPELDYFVAFSSVSCGRGNAGQTNYGFANSTMERICEQRRHDGLPGLAVQWGSIGDVGVVLETMGTNDSVVGGTRPQRIASCLEVLDVFLSQPHPVLSSFVLAEKKAAARGDGDGQQDLLKAVAHILGIRDLAAVSLDSSLGDLGLDSLMGVEVRQTLEREHDLVLSMRDIQQLTLRKLQDLSSQAGPASELAASTPKEDSPTRQQALLNLSTLLVNPEGPTLTRLNSVQSSERPLFLVHPIEGSTTVFHSLAAKLSIPTYGLQCTRAAPLDSIHSLAAYYLQCVRQVQPEGPYRIAGYSYGACVAFEMCSQLQAQQGPAPAHNSLFLFDGSHSYVLAYTQSYRARLTPGCEGEAEAAAMCFFVQQFTDTEHNRVLEALLPLAGLEERVVAAVDMITQSHAGLDRRALTFAARSFYHKLRAAEQYTPRATYHGNVTLLRAKKGGAQGEDLGADYNLSQVCDGKVSVHIIEGDHRTLLEGSGLEAILGIIHGALAEPRVSVREG</sequence>
<comment type="catalytic activity">
    <reaction evidence="45">
        <text>(2E)-hexadecenoyl-[ACP] + NADPH + H(+) = hexadecanoyl-[ACP] + NADP(+)</text>
        <dbReference type="Rhea" id="RHEA:41912"/>
        <dbReference type="Rhea" id="RHEA-COMP:9651"/>
        <dbReference type="Rhea" id="RHEA-COMP:9652"/>
        <dbReference type="ChEBI" id="CHEBI:15378"/>
        <dbReference type="ChEBI" id="CHEBI:57783"/>
        <dbReference type="ChEBI" id="CHEBI:58349"/>
        <dbReference type="ChEBI" id="CHEBI:78481"/>
        <dbReference type="ChEBI" id="CHEBI:78483"/>
    </reaction>
    <physiologicalReaction direction="left-to-right" evidence="45">
        <dbReference type="Rhea" id="RHEA:41913"/>
    </physiologicalReaction>
</comment>
<comment type="catalytic activity">
    <reaction evidence="42">
        <text>tetradecanoyl-[ACP] + malonyl-[ACP] + H(+) = 3-oxohexadecanoyl-[ACP] + holo-[ACP] + CO2</text>
        <dbReference type="Rhea" id="RHEA:41900"/>
        <dbReference type="Rhea" id="RHEA-COMP:9623"/>
        <dbReference type="Rhea" id="RHEA-COMP:9648"/>
        <dbReference type="Rhea" id="RHEA-COMP:9649"/>
        <dbReference type="Rhea" id="RHEA-COMP:9685"/>
        <dbReference type="ChEBI" id="CHEBI:15378"/>
        <dbReference type="ChEBI" id="CHEBI:16526"/>
        <dbReference type="ChEBI" id="CHEBI:64479"/>
        <dbReference type="ChEBI" id="CHEBI:78449"/>
        <dbReference type="ChEBI" id="CHEBI:78477"/>
        <dbReference type="ChEBI" id="CHEBI:78478"/>
    </reaction>
    <physiologicalReaction direction="left-to-right" evidence="42">
        <dbReference type="Rhea" id="RHEA:41901"/>
    </physiologicalReaction>
</comment>
<evidence type="ECO:0000256" key="6">
    <source>
        <dbReference type="ARBA" id="ARBA00013167"/>
    </source>
</evidence>
<keyword evidence="17" id="KW-0276">Fatty acid metabolism</keyword>
<comment type="catalytic activity">
    <reaction evidence="56">
        <text>a 2,3-saturated acyl-[ACP] + NADP(+) = a (2E)-enoyl-[ACP] + NADPH + H(+)</text>
        <dbReference type="Rhea" id="RHEA:22564"/>
        <dbReference type="Rhea" id="RHEA-COMP:9925"/>
        <dbReference type="Rhea" id="RHEA-COMP:9926"/>
        <dbReference type="ChEBI" id="CHEBI:15378"/>
        <dbReference type="ChEBI" id="CHEBI:57783"/>
        <dbReference type="ChEBI" id="CHEBI:58349"/>
        <dbReference type="ChEBI" id="CHEBI:78784"/>
        <dbReference type="ChEBI" id="CHEBI:78785"/>
        <dbReference type="EC" id="1.3.1.39"/>
    </reaction>
    <physiologicalReaction direction="right-to-left" evidence="56">
        <dbReference type="Rhea" id="RHEA:22566"/>
    </physiologicalReaction>
</comment>
<dbReference type="InterPro" id="IPR057326">
    <property type="entry name" value="KR_dom"/>
</dbReference>
<comment type="catalytic activity">
    <reaction evidence="57">
        <text>holo-[ACP] + acetyl-CoA = acetyl-[ACP] + CoA</text>
        <dbReference type="Rhea" id="RHEA:41788"/>
        <dbReference type="Rhea" id="RHEA-COMP:9621"/>
        <dbReference type="Rhea" id="RHEA-COMP:9685"/>
        <dbReference type="ChEBI" id="CHEBI:57287"/>
        <dbReference type="ChEBI" id="CHEBI:57288"/>
        <dbReference type="ChEBI" id="CHEBI:64479"/>
        <dbReference type="ChEBI" id="CHEBI:78446"/>
        <dbReference type="EC" id="2.3.1.38"/>
    </reaction>
    <physiologicalReaction direction="left-to-right" evidence="57">
        <dbReference type="Rhea" id="RHEA:41789"/>
    </physiologicalReaction>
</comment>
<evidence type="ECO:0000256" key="10">
    <source>
        <dbReference type="ARBA" id="ARBA00018769"/>
    </source>
</evidence>
<evidence type="ECO:0000256" key="60">
    <source>
        <dbReference type="ARBA" id="ARBA00049019"/>
    </source>
</evidence>
<evidence type="ECO:0000256" key="50">
    <source>
        <dbReference type="ARBA" id="ARBA00048281"/>
    </source>
</evidence>
<comment type="catalytic activity">
    <reaction evidence="59">
        <text>3-oxotetradecanoyl-[ACP] + NADPH + H(+) = (3R)-hydroxytetradecanoyl-[ACP] + NADP(+)</text>
        <dbReference type="Rhea" id="RHEA:41888"/>
        <dbReference type="Rhea" id="RHEA-COMP:9645"/>
        <dbReference type="Rhea" id="RHEA-COMP:9646"/>
        <dbReference type="ChEBI" id="CHEBI:15378"/>
        <dbReference type="ChEBI" id="CHEBI:57783"/>
        <dbReference type="ChEBI" id="CHEBI:58349"/>
        <dbReference type="ChEBI" id="CHEBI:78473"/>
        <dbReference type="ChEBI" id="CHEBI:78474"/>
    </reaction>
    <physiologicalReaction direction="left-to-right" evidence="59">
        <dbReference type="Rhea" id="RHEA:41889"/>
    </physiologicalReaction>
</comment>
<evidence type="ECO:0000256" key="46">
    <source>
        <dbReference type="ARBA" id="ARBA00047897"/>
    </source>
</evidence>
<evidence type="ECO:0000256" key="3">
    <source>
        <dbReference type="ARBA" id="ARBA00012480"/>
    </source>
</evidence>
<keyword evidence="25" id="KW-0456">Lyase</keyword>
<comment type="catalytic activity">
    <reaction evidence="67">
        <text>(2E)-decenoyl-[ACP] + NADPH + H(+) = decanoyl-[ACP] + NADP(+)</text>
        <dbReference type="Rhea" id="RHEA:41864"/>
        <dbReference type="Rhea" id="RHEA-COMP:9639"/>
        <dbReference type="Rhea" id="RHEA-COMP:9640"/>
        <dbReference type="ChEBI" id="CHEBI:15378"/>
        <dbReference type="ChEBI" id="CHEBI:57783"/>
        <dbReference type="ChEBI" id="CHEBI:58349"/>
        <dbReference type="ChEBI" id="CHEBI:78467"/>
        <dbReference type="ChEBI" id="CHEBI:78468"/>
    </reaction>
    <physiologicalReaction direction="left-to-right" evidence="67">
        <dbReference type="Rhea" id="RHEA:41865"/>
    </physiologicalReaction>
</comment>
<dbReference type="EMBL" id="JAULJE010000020">
    <property type="protein sequence ID" value="KAK1330701.1"/>
    <property type="molecule type" value="Genomic_DNA"/>
</dbReference>
<dbReference type="Gene3D" id="3.40.366.10">
    <property type="entry name" value="Malonyl-Coenzyme A Acyl Carrier Protein, domain 2"/>
    <property type="match status" value="1"/>
</dbReference>
<evidence type="ECO:0000256" key="31">
    <source>
        <dbReference type="ARBA" id="ARBA00023394"/>
    </source>
</evidence>
<dbReference type="InterPro" id="IPR029058">
    <property type="entry name" value="AB_hydrolase_fold"/>
</dbReference>
<evidence type="ECO:0000256" key="25">
    <source>
        <dbReference type="ARBA" id="ARBA00023239"/>
    </source>
</evidence>
<dbReference type="Gene3D" id="3.30.70.3290">
    <property type="match status" value="1"/>
</dbReference>
<comment type="catalytic activity">
    <reaction evidence="60">
        <text>(2E)-octadecenoyl-[ACP] + NADPH + H(+) = octadecanoyl-[ACP] + NADP(+)</text>
        <dbReference type="Rhea" id="RHEA:41928"/>
        <dbReference type="Rhea" id="RHEA-COMP:9655"/>
        <dbReference type="Rhea" id="RHEA-COMP:9656"/>
        <dbReference type="ChEBI" id="CHEBI:15378"/>
        <dbReference type="ChEBI" id="CHEBI:57783"/>
        <dbReference type="ChEBI" id="CHEBI:58349"/>
        <dbReference type="ChEBI" id="CHEBI:78489"/>
        <dbReference type="ChEBI" id="CHEBI:78495"/>
    </reaction>
    <physiologicalReaction direction="left-to-right" evidence="60">
        <dbReference type="Rhea" id="RHEA:41929"/>
    </physiologicalReaction>
</comment>
<comment type="pathway">
    <text evidence="1">Lipid metabolism; fatty acid biosynthesis.</text>
</comment>
<evidence type="ECO:0000256" key="2">
    <source>
        <dbReference type="ARBA" id="ARBA00012004"/>
    </source>
</evidence>
<comment type="catalytic activity">
    <reaction evidence="48">
        <text>acetyl-[ACP] + malonyl-[ACP] + H(+) = 3-oxobutanoyl-[ACP] + holo-[ACP] + CO2</text>
        <dbReference type="Rhea" id="RHEA:41800"/>
        <dbReference type="Rhea" id="RHEA-COMP:9621"/>
        <dbReference type="Rhea" id="RHEA-COMP:9623"/>
        <dbReference type="Rhea" id="RHEA-COMP:9625"/>
        <dbReference type="Rhea" id="RHEA-COMP:9685"/>
        <dbReference type="ChEBI" id="CHEBI:15378"/>
        <dbReference type="ChEBI" id="CHEBI:16526"/>
        <dbReference type="ChEBI" id="CHEBI:64479"/>
        <dbReference type="ChEBI" id="CHEBI:78446"/>
        <dbReference type="ChEBI" id="CHEBI:78449"/>
        <dbReference type="ChEBI" id="CHEBI:78450"/>
    </reaction>
    <physiologicalReaction direction="left-to-right" evidence="48">
        <dbReference type="Rhea" id="RHEA:41801"/>
    </physiologicalReaction>
</comment>
<evidence type="ECO:0000256" key="70">
    <source>
        <dbReference type="SAM" id="MobiDB-lite"/>
    </source>
</evidence>
<dbReference type="SUPFAM" id="SSF50129">
    <property type="entry name" value="GroES-like"/>
    <property type="match status" value="1"/>
</dbReference>
<dbReference type="Pfam" id="PF02801">
    <property type="entry name" value="Ketoacyl-synt_C"/>
    <property type="match status" value="1"/>
</dbReference>
<evidence type="ECO:0000256" key="23">
    <source>
        <dbReference type="ARBA" id="ARBA00023098"/>
    </source>
</evidence>
<dbReference type="EC" id="1.3.1.39" evidence="2"/>
<dbReference type="InterPro" id="IPR018201">
    <property type="entry name" value="Ketoacyl_synth_AS"/>
</dbReference>
<keyword evidence="18" id="KW-0521">NADP</keyword>
<evidence type="ECO:0000256" key="55">
    <source>
        <dbReference type="ARBA" id="ARBA00048571"/>
    </source>
</evidence>
<dbReference type="Pfam" id="PF08659">
    <property type="entry name" value="KR"/>
    <property type="match status" value="1"/>
</dbReference>
<dbReference type="GO" id="GO:0004315">
    <property type="term" value="F:3-oxoacyl-[acyl-carrier-protein] synthase activity"/>
    <property type="evidence" value="ECO:0007669"/>
    <property type="project" value="UniProtKB-EC"/>
</dbReference>
<feature type="region of interest" description="N-terminal hotdog fold" evidence="69">
    <location>
        <begin position="880"/>
        <end position="1011"/>
    </location>
</feature>
<dbReference type="GO" id="GO:0004312">
    <property type="term" value="F:fatty acid synthase activity"/>
    <property type="evidence" value="ECO:0007669"/>
    <property type="project" value="UniProtKB-EC"/>
</dbReference>
<evidence type="ECO:0000256" key="1">
    <source>
        <dbReference type="ARBA" id="ARBA00005194"/>
    </source>
</evidence>
<dbReference type="EC" id="4.2.1.59" evidence="6"/>
<comment type="catalytic activity">
    <reaction evidence="34">
        <text>(3R)-hydroxyhexadecanoyl-[ACP] = (2E)-hexadecenoyl-[ACP] + H2O</text>
        <dbReference type="Rhea" id="RHEA:41908"/>
        <dbReference type="Rhea" id="RHEA-COMP:9650"/>
        <dbReference type="Rhea" id="RHEA-COMP:9651"/>
        <dbReference type="ChEBI" id="CHEBI:15377"/>
        <dbReference type="ChEBI" id="CHEBI:78480"/>
        <dbReference type="ChEBI" id="CHEBI:78481"/>
    </reaction>
    <physiologicalReaction direction="left-to-right" evidence="34">
        <dbReference type="Rhea" id="RHEA:41909"/>
    </physiologicalReaction>
</comment>
<dbReference type="PROSITE" id="PS52019">
    <property type="entry name" value="PKS_MFAS_DH"/>
    <property type="match status" value="1"/>
</dbReference>
<evidence type="ECO:0000256" key="42">
    <source>
        <dbReference type="ARBA" id="ARBA00047451"/>
    </source>
</evidence>
<evidence type="ECO:0000256" key="69">
    <source>
        <dbReference type="PROSITE-ProRule" id="PRU01363"/>
    </source>
</evidence>
<dbReference type="Proteomes" id="UP001177744">
    <property type="component" value="Unassembled WGS sequence"/>
</dbReference>
<dbReference type="InterPro" id="IPR032821">
    <property type="entry name" value="PKS_assoc"/>
</dbReference>
<comment type="catalytic activity">
    <reaction evidence="38">
        <text>3-oxooctadecanoyl-[ACP] + NADPH + H(+) = (3R)-hydroxyoctadecanoyl-[ACP] + NADP(+)</text>
        <dbReference type="Rhea" id="RHEA:41920"/>
        <dbReference type="Rhea" id="RHEA-COMP:9653"/>
        <dbReference type="Rhea" id="RHEA-COMP:9654"/>
        <dbReference type="ChEBI" id="CHEBI:15378"/>
        <dbReference type="ChEBI" id="CHEBI:57783"/>
        <dbReference type="ChEBI" id="CHEBI:58349"/>
        <dbReference type="ChEBI" id="CHEBI:78487"/>
        <dbReference type="ChEBI" id="CHEBI:78488"/>
    </reaction>
    <physiologicalReaction direction="left-to-right" evidence="38">
        <dbReference type="Rhea" id="RHEA:41921"/>
    </physiologicalReaction>
</comment>
<comment type="catalytic activity">
    <reaction evidence="39">
        <text>hexanoyl-[ACP] + malonyl-[ACP] + H(+) = 3-oxooctanoyl-[ACP] + holo-[ACP] + CO2</text>
        <dbReference type="Rhea" id="RHEA:41836"/>
        <dbReference type="Rhea" id="RHEA-COMP:9623"/>
        <dbReference type="Rhea" id="RHEA-COMP:9632"/>
        <dbReference type="Rhea" id="RHEA-COMP:9633"/>
        <dbReference type="Rhea" id="RHEA-COMP:9685"/>
        <dbReference type="ChEBI" id="CHEBI:15378"/>
        <dbReference type="ChEBI" id="CHEBI:16526"/>
        <dbReference type="ChEBI" id="CHEBI:64479"/>
        <dbReference type="ChEBI" id="CHEBI:78449"/>
        <dbReference type="ChEBI" id="CHEBI:78459"/>
        <dbReference type="ChEBI" id="CHEBI:78460"/>
    </reaction>
    <physiologicalReaction direction="left-to-right" evidence="39">
        <dbReference type="Rhea" id="RHEA:41837"/>
    </physiologicalReaction>
</comment>
<feature type="domain" description="PKS/mFAS DH" evidence="73">
    <location>
        <begin position="880"/>
        <end position="1170"/>
    </location>
</feature>
<dbReference type="Pfam" id="PF21089">
    <property type="entry name" value="PKS_DH_N"/>
    <property type="match status" value="1"/>
</dbReference>
<dbReference type="Pfam" id="PF21149">
    <property type="entry name" value="FAS_pseudo-KR"/>
    <property type="match status" value="1"/>
</dbReference>
<dbReference type="PROSITE" id="PS50075">
    <property type="entry name" value="CARRIER"/>
    <property type="match status" value="1"/>
</dbReference>
<evidence type="ECO:0000256" key="13">
    <source>
        <dbReference type="ARBA" id="ARBA00022553"/>
    </source>
</evidence>
<evidence type="ECO:0000256" key="7">
    <source>
        <dbReference type="ARBA" id="ARBA00013191"/>
    </source>
</evidence>
<evidence type="ECO:0000256" key="57">
    <source>
        <dbReference type="ARBA" id="ARBA00048691"/>
    </source>
</evidence>
<evidence type="ECO:0000313" key="75">
    <source>
        <dbReference type="Proteomes" id="UP001177744"/>
    </source>
</evidence>
<dbReference type="InterPro" id="IPR009081">
    <property type="entry name" value="PP-bd_ACP"/>
</dbReference>
<dbReference type="CDD" id="cd05195">
    <property type="entry name" value="enoyl_red"/>
    <property type="match status" value="1"/>
</dbReference>
<dbReference type="SMART" id="SM00822">
    <property type="entry name" value="PKS_KR"/>
    <property type="match status" value="1"/>
</dbReference>
<comment type="caution">
    <text evidence="74">The sequence shown here is derived from an EMBL/GenBank/DDBJ whole genome shotgun (WGS) entry which is preliminary data.</text>
</comment>
<dbReference type="GO" id="GO:0141148">
    <property type="term" value="F:enoyl-[acyl-carrier-protein] reductase (NADPH) activity"/>
    <property type="evidence" value="ECO:0007669"/>
    <property type="project" value="UniProtKB-EC"/>
</dbReference>
<evidence type="ECO:0000256" key="61">
    <source>
        <dbReference type="ARBA" id="ARBA00049109"/>
    </source>
</evidence>
<dbReference type="GO" id="GO:0031177">
    <property type="term" value="F:phosphopantetheine binding"/>
    <property type="evidence" value="ECO:0007669"/>
    <property type="project" value="InterPro"/>
</dbReference>
<comment type="catalytic activity">
    <reaction evidence="65">
        <text>3-oxooctanoyl-[ACP] + NADPH + H(+) = (3R)-hydroxyoctanoyl-[ACP] + NADP(+)</text>
        <dbReference type="Rhea" id="RHEA:41840"/>
        <dbReference type="Rhea" id="RHEA-COMP:9633"/>
        <dbReference type="Rhea" id="RHEA-COMP:9634"/>
        <dbReference type="ChEBI" id="CHEBI:15378"/>
        <dbReference type="ChEBI" id="CHEBI:57783"/>
        <dbReference type="ChEBI" id="CHEBI:58349"/>
        <dbReference type="ChEBI" id="CHEBI:78460"/>
        <dbReference type="ChEBI" id="CHEBI:78461"/>
    </reaction>
    <physiologicalReaction direction="left-to-right" evidence="65">
        <dbReference type="Rhea" id="RHEA:41841"/>
    </physiologicalReaction>
</comment>
<evidence type="ECO:0000256" key="48">
    <source>
        <dbReference type="ARBA" id="ARBA00047961"/>
    </source>
</evidence>
<evidence type="ECO:0000256" key="49">
    <source>
        <dbReference type="ARBA" id="ARBA00048051"/>
    </source>
</evidence>
<feature type="active site" description="Proton acceptor; for dehydratase activity" evidence="69">
    <location>
        <position position="913"/>
    </location>
</feature>
<keyword evidence="24" id="KW-0275">Fatty acid biosynthesis</keyword>
<dbReference type="EC" id="2.3.1.41" evidence="7"/>
<reference evidence="74" key="1">
    <citation type="submission" date="2023-06" db="EMBL/GenBank/DDBJ databases">
        <title>Reference genome for the Northern bat (Eptesicus nilssonii), a most northern bat species.</title>
        <authorList>
            <person name="Laine V.N."/>
            <person name="Pulliainen A.T."/>
            <person name="Lilley T.M."/>
        </authorList>
    </citation>
    <scope>NUCLEOTIDE SEQUENCE</scope>
    <source>
        <strain evidence="74">BLF_Eptnil</strain>
        <tissue evidence="74">Kidney</tissue>
    </source>
</reference>
<dbReference type="InterPro" id="IPR029063">
    <property type="entry name" value="SAM-dependent_MTases_sf"/>
</dbReference>
<evidence type="ECO:0000256" key="33">
    <source>
        <dbReference type="ARBA" id="ARBA00023399"/>
    </source>
</evidence>
<keyword evidence="22" id="KW-0520">NAD</keyword>
<evidence type="ECO:0000256" key="65">
    <source>
        <dbReference type="ARBA" id="ARBA00049422"/>
    </source>
</evidence>
<evidence type="ECO:0000256" key="11">
    <source>
        <dbReference type="ARBA" id="ARBA00022450"/>
    </source>
</evidence>
<comment type="catalytic activity">
    <reaction evidence="55">
        <text>3-oxohexanoyl-[ACP] + NADPH + H(+) = (3R)-hydroxyhexanoyl-[ACP] + NADP(+)</text>
        <dbReference type="Rhea" id="RHEA:41824"/>
        <dbReference type="Rhea" id="RHEA-COMP:9629"/>
        <dbReference type="Rhea" id="RHEA-COMP:9630"/>
        <dbReference type="ChEBI" id="CHEBI:15378"/>
        <dbReference type="ChEBI" id="CHEBI:57783"/>
        <dbReference type="ChEBI" id="CHEBI:58349"/>
        <dbReference type="ChEBI" id="CHEBI:78456"/>
        <dbReference type="ChEBI" id="CHEBI:78457"/>
    </reaction>
    <physiologicalReaction direction="left-to-right" evidence="55">
        <dbReference type="Rhea" id="RHEA:41825"/>
    </physiologicalReaction>
</comment>